<sequence length="323" mass="38690">MLGYEDDIVLNLPFVGTSQHYIKIRTILQRLFYNRDPLAEKIEQYPKWEPVNLLEKYWFYFRDYLWSNKIEKVIDKYNLNHFDVVHFEWGLDFYRDCRFAKRMKDNGKALICHYHGPDLRVRGVIPKLDNLSNINLTNEVDLLAKHPNINYLFLPYDTKKHKKKKRINSPIRLFHCTMNRYYKGSELIINTCKKLKEKYKVEFILMEREPHQRVMETKSKCDINIDQVSNTGGWGYGMNSIESLSMGICTATNMNSQMRSFLPNHPFYEINKNTLFEDLEFLITHPEKIMKYGEKGKKWVEKNHHYSSVVQSLYQIYKSNNII</sequence>
<dbReference type="SUPFAM" id="SSF53756">
    <property type="entry name" value="UDP-Glycosyltransferase/glycogen phosphorylase"/>
    <property type="match status" value="1"/>
</dbReference>
<gene>
    <name evidence="1" type="ORF">METZ01_LOCUS108979</name>
</gene>
<dbReference type="Gene3D" id="3.40.50.2000">
    <property type="entry name" value="Glycogen Phosphorylase B"/>
    <property type="match status" value="1"/>
</dbReference>
<proteinExistence type="predicted"/>
<organism evidence="1">
    <name type="scientific">marine metagenome</name>
    <dbReference type="NCBI Taxonomy" id="408172"/>
    <lineage>
        <taxon>unclassified sequences</taxon>
        <taxon>metagenomes</taxon>
        <taxon>ecological metagenomes</taxon>
    </lineage>
</organism>
<evidence type="ECO:0000313" key="1">
    <source>
        <dbReference type="EMBL" id="SVA56125.1"/>
    </source>
</evidence>
<name>A0A381WUE2_9ZZZZ</name>
<evidence type="ECO:0008006" key="2">
    <source>
        <dbReference type="Google" id="ProtNLM"/>
    </source>
</evidence>
<dbReference type="EMBL" id="UINC01012913">
    <property type="protein sequence ID" value="SVA56125.1"/>
    <property type="molecule type" value="Genomic_DNA"/>
</dbReference>
<dbReference type="AlphaFoldDB" id="A0A381WUE2"/>
<reference evidence="1" key="1">
    <citation type="submission" date="2018-05" db="EMBL/GenBank/DDBJ databases">
        <authorList>
            <person name="Lanie J.A."/>
            <person name="Ng W.-L."/>
            <person name="Kazmierczak K.M."/>
            <person name="Andrzejewski T.M."/>
            <person name="Davidsen T.M."/>
            <person name="Wayne K.J."/>
            <person name="Tettelin H."/>
            <person name="Glass J.I."/>
            <person name="Rusch D."/>
            <person name="Podicherti R."/>
            <person name="Tsui H.-C.T."/>
            <person name="Winkler M.E."/>
        </authorList>
    </citation>
    <scope>NUCLEOTIDE SEQUENCE</scope>
</reference>
<accession>A0A381WUE2</accession>
<protein>
    <recommendedName>
        <fullName evidence="2">Glycosyl transferase family 1 domain-containing protein</fullName>
    </recommendedName>
</protein>